<keyword evidence="6" id="KW-0540">Nuclease</keyword>
<organism evidence="6">
    <name type="scientific">mine drainage metagenome</name>
    <dbReference type="NCBI Taxonomy" id="410659"/>
    <lineage>
        <taxon>unclassified sequences</taxon>
        <taxon>metagenomes</taxon>
        <taxon>ecological metagenomes</taxon>
    </lineage>
</organism>
<comment type="caution">
    <text evidence="6">The sequence shown here is derived from an EMBL/GenBank/DDBJ whole genome shotgun (WGS) entry which is preliminary data.</text>
</comment>
<dbReference type="PROSITE" id="PS51192">
    <property type="entry name" value="HELICASE_ATP_BIND_1"/>
    <property type="match status" value="1"/>
</dbReference>
<proteinExistence type="predicted"/>
<dbReference type="AlphaFoldDB" id="T1C4B4"/>
<evidence type="ECO:0000313" key="6">
    <source>
        <dbReference type="EMBL" id="EQD75678.1"/>
    </source>
</evidence>
<keyword evidence="3" id="KW-0347">Helicase</keyword>
<dbReference type="EMBL" id="AUZX01002810">
    <property type="protein sequence ID" value="EQD75678.1"/>
    <property type="molecule type" value="Genomic_DNA"/>
</dbReference>
<keyword evidence="2 6" id="KW-0378">Hydrolase</keyword>
<keyword evidence="1" id="KW-0547">Nucleotide-binding</keyword>
<name>T1C4B4_9ZZZZ</name>
<dbReference type="GO" id="GO:0003676">
    <property type="term" value="F:nucleic acid binding"/>
    <property type="evidence" value="ECO:0007669"/>
    <property type="project" value="InterPro"/>
</dbReference>
<protein>
    <submittedName>
        <fullName evidence="6">Restriction endonuclease, type I, R subunit/Type III, Res subunit</fullName>
        <ecNumber evidence="6">3.1.21.5</ecNumber>
    </submittedName>
</protein>
<dbReference type="GO" id="GO:0004386">
    <property type="term" value="F:helicase activity"/>
    <property type="evidence" value="ECO:0007669"/>
    <property type="project" value="UniProtKB-KW"/>
</dbReference>
<evidence type="ECO:0000256" key="2">
    <source>
        <dbReference type="ARBA" id="ARBA00022801"/>
    </source>
</evidence>
<dbReference type="InterPro" id="IPR014001">
    <property type="entry name" value="Helicase_ATP-bd"/>
</dbReference>
<feature type="non-terminal residue" evidence="6">
    <location>
        <position position="78"/>
    </location>
</feature>
<gene>
    <name evidence="6" type="ORF">B1A_03846</name>
</gene>
<keyword evidence="6" id="KW-0255">Endonuclease</keyword>
<reference evidence="6" key="2">
    <citation type="journal article" date="2014" name="ISME J.">
        <title>Microbial stratification in low pH oxic and suboxic macroscopic growths along an acid mine drainage.</title>
        <authorList>
            <person name="Mendez-Garcia C."/>
            <person name="Mesa V."/>
            <person name="Sprenger R.R."/>
            <person name="Richter M."/>
            <person name="Diez M.S."/>
            <person name="Solano J."/>
            <person name="Bargiela R."/>
            <person name="Golyshina O.V."/>
            <person name="Manteca A."/>
            <person name="Ramos J.L."/>
            <person name="Gallego J.R."/>
            <person name="Llorente I."/>
            <person name="Martins Dos Santos V.A."/>
            <person name="Jensen O.N."/>
            <person name="Pelaez A.I."/>
            <person name="Sanchez J."/>
            <person name="Ferrer M."/>
        </authorList>
    </citation>
    <scope>NUCLEOTIDE SEQUENCE</scope>
</reference>
<dbReference type="Pfam" id="PF00270">
    <property type="entry name" value="DEAD"/>
    <property type="match status" value="1"/>
</dbReference>
<dbReference type="GO" id="GO:0005524">
    <property type="term" value="F:ATP binding"/>
    <property type="evidence" value="ECO:0007669"/>
    <property type="project" value="UniProtKB-KW"/>
</dbReference>
<dbReference type="InterPro" id="IPR011545">
    <property type="entry name" value="DEAD/DEAH_box_helicase_dom"/>
</dbReference>
<dbReference type="PANTHER" id="PTHR14025">
    <property type="entry name" value="FANCONI ANEMIA GROUP M FANCM FAMILY MEMBER"/>
    <property type="match status" value="1"/>
</dbReference>
<sequence>MHEVIVVAEKEESYNLNGVEPRQYQLNIAKESIGKNSLVVLPTGLGKTIIAAMLASKAMENGRKVILVAPTRPLVDQH</sequence>
<dbReference type="PANTHER" id="PTHR14025:SF20">
    <property type="entry name" value="FANCONI ANEMIA GROUP M PROTEIN"/>
    <property type="match status" value="1"/>
</dbReference>
<dbReference type="Gene3D" id="3.40.50.300">
    <property type="entry name" value="P-loop containing nucleotide triphosphate hydrolases"/>
    <property type="match status" value="1"/>
</dbReference>
<keyword evidence="4" id="KW-0067">ATP-binding</keyword>
<feature type="domain" description="Helicase ATP-binding" evidence="5">
    <location>
        <begin position="28"/>
        <end position="78"/>
    </location>
</feature>
<dbReference type="GO" id="GO:0015668">
    <property type="term" value="F:type III site-specific deoxyribonuclease activity"/>
    <property type="evidence" value="ECO:0007669"/>
    <property type="project" value="UniProtKB-EC"/>
</dbReference>
<evidence type="ECO:0000256" key="4">
    <source>
        <dbReference type="ARBA" id="ARBA00022840"/>
    </source>
</evidence>
<dbReference type="InterPro" id="IPR027417">
    <property type="entry name" value="P-loop_NTPase"/>
</dbReference>
<accession>T1C4B4</accession>
<evidence type="ECO:0000259" key="5">
    <source>
        <dbReference type="PROSITE" id="PS51192"/>
    </source>
</evidence>
<evidence type="ECO:0000256" key="1">
    <source>
        <dbReference type="ARBA" id="ARBA00022741"/>
    </source>
</evidence>
<evidence type="ECO:0000256" key="3">
    <source>
        <dbReference type="ARBA" id="ARBA00022806"/>
    </source>
</evidence>
<dbReference type="SUPFAM" id="SSF52540">
    <property type="entry name" value="P-loop containing nucleoside triphosphate hydrolases"/>
    <property type="match status" value="1"/>
</dbReference>
<dbReference type="EC" id="3.1.21.5" evidence="6"/>
<reference evidence="6" key="1">
    <citation type="submission" date="2013-08" db="EMBL/GenBank/DDBJ databases">
        <authorList>
            <person name="Mendez C."/>
            <person name="Richter M."/>
            <person name="Ferrer M."/>
            <person name="Sanchez J."/>
        </authorList>
    </citation>
    <scope>NUCLEOTIDE SEQUENCE</scope>
</reference>